<proteinExistence type="predicted"/>
<dbReference type="EMBL" id="ONZF01000006">
    <property type="protein sequence ID" value="SPJ24882.1"/>
    <property type="molecule type" value="Genomic_DNA"/>
</dbReference>
<keyword evidence="3" id="KW-1185">Reference proteome</keyword>
<gene>
    <name evidence="2" type="ORF">PAA8504_02723</name>
</gene>
<organism evidence="2 3">
    <name type="scientific">Palleronia abyssalis</name>
    <dbReference type="NCBI Taxonomy" id="1501240"/>
    <lineage>
        <taxon>Bacteria</taxon>
        <taxon>Pseudomonadati</taxon>
        <taxon>Pseudomonadota</taxon>
        <taxon>Alphaproteobacteria</taxon>
        <taxon>Rhodobacterales</taxon>
        <taxon>Roseobacteraceae</taxon>
        <taxon>Palleronia</taxon>
    </lineage>
</organism>
<feature type="chain" id="PRO_5015347839" description="Arginine transporter" evidence="1">
    <location>
        <begin position="21"/>
        <end position="99"/>
    </location>
</feature>
<protein>
    <recommendedName>
        <fullName evidence="4">Arginine transporter</fullName>
    </recommendedName>
</protein>
<keyword evidence="1" id="KW-0732">Signal</keyword>
<dbReference type="Proteomes" id="UP000244912">
    <property type="component" value="Unassembled WGS sequence"/>
</dbReference>
<name>A0A2R8BXN8_9RHOB</name>
<accession>A0A2R8BXN8</accession>
<evidence type="ECO:0000313" key="3">
    <source>
        <dbReference type="Proteomes" id="UP000244912"/>
    </source>
</evidence>
<dbReference type="AlphaFoldDB" id="A0A2R8BXN8"/>
<sequence>MKSLILTAAAGLFLATSAHAGVIESACNRSDRAAGKRQLCNCIQQVADFTLDRRDQRLAARFFKDPHKAQEIRQSSRANDEVFWKRYREFGSAAESYCS</sequence>
<evidence type="ECO:0008006" key="4">
    <source>
        <dbReference type="Google" id="ProtNLM"/>
    </source>
</evidence>
<dbReference type="OrthoDB" id="7659053at2"/>
<evidence type="ECO:0000256" key="1">
    <source>
        <dbReference type="SAM" id="SignalP"/>
    </source>
</evidence>
<evidence type="ECO:0000313" key="2">
    <source>
        <dbReference type="EMBL" id="SPJ24882.1"/>
    </source>
</evidence>
<reference evidence="2 3" key="1">
    <citation type="submission" date="2018-03" db="EMBL/GenBank/DDBJ databases">
        <authorList>
            <person name="Keele B.F."/>
        </authorList>
    </citation>
    <scope>NUCLEOTIDE SEQUENCE [LARGE SCALE GENOMIC DNA]</scope>
    <source>
        <strain evidence="2 3">CECT 8504</strain>
    </source>
</reference>
<feature type="signal peptide" evidence="1">
    <location>
        <begin position="1"/>
        <end position="20"/>
    </location>
</feature>
<dbReference type="RefSeq" id="WP_108894697.1">
    <property type="nucleotide sequence ID" value="NZ_ONZF01000006.1"/>
</dbReference>